<accession>A0AB34KDG8</accession>
<reference evidence="15 16" key="1">
    <citation type="journal article" date="2020" name="Microbiol. Resour. Announc.">
        <title>Draft Genome Sequence of a Cladosporium Species Isolated from the Mesophotic Ascidian Didemnum maculosum.</title>
        <authorList>
            <person name="Gioti A."/>
            <person name="Siaperas R."/>
            <person name="Nikolaivits E."/>
            <person name="Le Goff G."/>
            <person name="Ouazzani J."/>
            <person name="Kotoulas G."/>
            <person name="Topakas E."/>
        </authorList>
    </citation>
    <scope>NUCLEOTIDE SEQUENCE [LARGE SCALE GENOMIC DNA]</scope>
    <source>
        <strain evidence="15 16">TM138-S3</strain>
    </source>
</reference>
<evidence type="ECO:0000256" key="1">
    <source>
        <dbReference type="ARBA" id="ARBA00004173"/>
    </source>
</evidence>
<evidence type="ECO:0000256" key="8">
    <source>
        <dbReference type="ARBA" id="ARBA00023134"/>
    </source>
</evidence>
<feature type="compositionally biased region" description="Pro residues" evidence="12">
    <location>
        <begin position="143"/>
        <end position="152"/>
    </location>
</feature>
<dbReference type="PROSITE" id="PS01176">
    <property type="entry name" value="IF2"/>
    <property type="match status" value="1"/>
</dbReference>
<dbReference type="InterPro" id="IPR000795">
    <property type="entry name" value="T_Tr_GTP-bd_dom"/>
</dbReference>
<dbReference type="Gene3D" id="3.40.50.10050">
    <property type="entry name" value="Translation initiation factor IF- 2, domain 3"/>
    <property type="match status" value="1"/>
</dbReference>
<evidence type="ECO:0000256" key="4">
    <source>
        <dbReference type="ARBA" id="ARBA00022741"/>
    </source>
</evidence>
<dbReference type="InterPro" id="IPR001878">
    <property type="entry name" value="Znf_CCHC"/>
</dbReference>
<dbReference type="FunFam" id="3.40.50.10050:FF:000001">
    <property type="entry name" value="Translation initiation factor IF-2"/>
    <property type="match status" value="1"/>
</dbReference>
<gene>
    <name evidence="15" type="ORF">WHR41_07833</name>
</gene>
<evidence type="ECO:0000259" key="14">
    <source>
        <dbReference type="PROSITE" id="PS51722"/>
    </source>
</evidence>
<name>A0AB34KDG8_9PEZI</name>
<evidence type="ECO:0000256" key="9">
    <source>
        <dbReference type="ARBA" id="ARBA00025162"/>
    </source>
</evidence>
<dbReference type="GeneID" id="96009275"/>
<feature type="compositionally biased region" description="Basic and acidic residues" evidence="12">
    <location>
        <begin position="162"/>
        <end position="176"/>
    </location>
</feature>
<dbReference type="InterPro" id="IPR009000">
    <property type="entry name" value="Transl_B-barrel_sf"/>
</dbReference>
<dbReference type="Pfam" id="PF11987">
    <property type="entry name" value="IF-2"/>
    <property type="match status" value="1"/>
</dbReference>
<dbReference type="PANTHER" id="PTHR43381:SF20">
    <property type="entry name" value="TRANSLATION INITIATION FACTOR IF-2, MITOCHONDRIAL"/>
    <property type="match status" value="1"/>
</dbReference>
<feature type="region of interest" description="Disordered" evidence="12">
    <location>
        <begin position="799"/>
        <end position="836"/>
    </location>
</feature>
<dbReference type="InterPro" id="IPR036875">
    <property type="entry name" value="Znf_CCHC_sf"/>
</dbReference>
<organism evidence="15 16">
    <name type="scientific">Cladosporium halotolerans</name>
    <dbReference type="NCBI Taxonomy" id="1052096"/>
    <lineage>
        <taxon>Eukaryota</taxon>
        <taxon>Fungi</taxon>
        <taxon>Dikarya</taxon>
        <taxon>Ascomycota</taxon>
        <taxon>Pezizomycotina</taxon>
        <taxon>Dothideomycetes</taxon>
        <taxon>Dothideomycetidae</taxon>
        <taxon>Cladosporiales</taxon>
        <taxon>Cladosporiaceae</taxon>
        <taxon>Cladosporium</taxon>
    </lineage>
</organism>
<keyword evidence="11" id="KW-0863">Zinc-finger</keyword>
<keyword evidence="3" id="KW-0396">Initiation factor</keyword>
<dbReference type="GO" id="GO:0003743">
    <property type="term" value="F:translation initiation factor activity"/>
    <property type="evidence" value="ECO:0007669"/>
    <property type="project" value="UniProtKB-KW"/>
</dbReference>
<feature type="region of interest" description="Disordered" evidence="12">
    <location>
        <begin position="1"/>
        <end position="412"/>
    </location>
</feature>
<dbReference type="SUPFAM" id="SSF50447">
    <property type="entry name" value="Translation proteins"/>
    <property type="match status" value="2"/>
</dbReference>
<dbReference type="InterPro" id="IPR027417">
    <property type="entry name" value="P-loop_NTPase"/>
</dbReference>
<dbReference type="HAMAP" id="MF_00100_B">
    <property type="entry name" value="IF_2_B"/>
    <property type="match status" value="1"/>
</dbReference>
<evidence type="ECO:0000256" key="5">
    <source>
        <dbReference type="ARBA" id="ARBA00022917"/>
    </source>
</evidence>
<comment type="similarity">
    <text evidence="2">Belongs to the TRAFAC class translation factor GTPase superfamily. Classic translation factor GTPase family. IF-2 subfamily.</text>
</comment>
<evidence type="ECO:0000256" key="7">
    <source>
        <dbReference type="ARBA" id="ARBA00023128"/>
    </source>
</evidence>
<dbReference type="SUPFAM" id="SSF52156">
    <property type="entry name" value="Initiation factor IF2/eIF5b, domain 3"/>
    <property type="match status" value="1"/>
</dbReference>
<dbReference type="Gene3D" id="3.40.50.300">
    <property type="entry name" value="P-loop containing nucleotide triphosphate hydrolases"/>
    <property type="match status" value="1"/>
</dbReference>
<evidence type="ECO:0000256" key="3">
    <source>
        <dbReference type="ARBA" id="ARBA00022540"/>
    </source>
</evidence>
<dbReference type="InterPro" id="IPR000178">
    <property type="entry name" value="TF_IF2_bacterial-like"/>
</dbReference>
<dbReference type="AlphaFoldDB" id="A0AB34KDG8"/>
<sequence>MPSFLKAKSANQEKPEATGWGSGFSQRKPLEYGLNEPTPPPTKVEPEPEAQPDVVTPPQAEAPKKPNRGFGLGASLPQRPKKPQPSKHSISDILDPDFDMGQEDLPQPPPTRARTISRDEYSFTPPQSDAPDNWQHLGRRQPEPAPPAPPEQAQPGMEDDAWIDRRFAEHQQERAALRRPMTSHLQPQSRTWKPEFANPNSTSGTTRTCGRCGQKGHIARECPNPMTTRCNFCNVVGHKASECPSKPGDRSRDDRRNGRRDNRREMQRGRNDRESNENASEERLDRDFDRGAAEERYQRTRMDNDARSTDPRQEMLARMRSKGFEDEGEGEEEPEERVLRSRKFRDEEPREKKPGRRNRRDEDEDDDDRPGRRSRRGRDFEDDDDGGRFSRKAERKQAKGAEKKAQRAAERAAAQAEAKNQIKLPEFVSVQQLSQALGVRYEQFVNRLEDLGYDDVFPGKILNTEVSGLIAMEYDLEPVFDTSVREEEERDLKARPEVDAQDKELLPTRPPVVTIMGHVDHGKTTILDYLRKSSVAAGEAGGITQHIGAFSVPLSASGKTITFLDTPGHAAFLAMRQRGANVTDIVILVVAADDSVKPQTLEAIKHAKGAGVPMLVAINKVDKDGADIQRVKQDLARHGVEIEDFGGDTQVVEVSGKTGQGMDQLEEAAVTLGEILDHRADRDGAVEGWVIEATTKKAGRVATVLVRRGTLKLGSVIVAGNTWARVRSLHNEVGVAISEATPGMPVEVDGWRDQPAAGDEVLQAPTEQKATSVVEYRLEKVEREKTAEDMEAINEARRVAQEKRENEKRAAAEAKRRAAGEEGEDTNAKSAAAQADASSGGRIEVPFIIKADVSGSAEAVEAYIMSVSSPMVAPLVLSSSVGAMNESDIELADATQGHIISFNLPPNEGLKMQAEAKGVKVLENNIIYRVLDDVKAVLEERLPPLITQRVLGEAEIGAEFEIGIGGRKKMKIAGCKVRNGVIGHGSRVRVMRGDEKVYDGTISSLKNVKKDVQEMRKGTECGMGFGDWEKFEVGDTIQTYEERSEKRTL</sequence>
<feature type="compositionally biased region" description="Acidic residues" evidence="12">
    <location>
        <begin position="326"/>
        <end position="335"/>
    </location>
</feature>
<dbReference type="EMBL" id="JAAQHG020000037">
    <property type="protein sequence ID" value="KAL1583223.1"/>
    <property type="molecule type" value="Genomic_DNA"/>
</dbReference>
<evidence type="ECO:0000256" key="10">
    <source>
        <dbReference type="ARBA" id="ARBA00044200"/>
    </source>
</evidence>
<keyword evidence="11" id="KW-0479">Metal-binding</keyword>
<dbReference type="GO" id="GO:0005739">
    <property type="term" value="C:mitochondrion"/>
    <property type="evidence" value="ECO:0007669"/>
    <property type="project" value="UniProtKB-SubCell"/>
</dbReference>
<dbReference type="RefSeq" id="XP_069226330.1">
    <property type="nucleotide sequence ID" value="XM_069376437.1"/>
</dbReference>
<dbReference type="NCBIfam" id="TIGR00231">
    <property type="entry name" value="small_GTP"/>
    <property type="match status" value="1"/>
</dbReference>
<comment type="function">
    <text evidence="9">One of the essential components for the initiation of protein synthesis. Protects formylmethionyl-tRNA from spontaneous hydrolysis and promotes its binding to the 30S ribosomal subunits. Also involved in the hydrolysis of GTP during the formation of the 70S ribosomal complex.</text>
</comment>
<dbReference type="FunFam" id="3.40.50.300:FF:000019">
    <property type="entry name" value="Translation initiation factor IF-2"/>
    <property type="match status" value="1"/>
</dbReference>
<keyword evidence="11" id="KW-0862">Zinc</keyword>
<dbReference type="InterPro" id="IPR036925">
    <property type="entry name" value="TIF_IF2_dom3_sf"/>
</dbReference>
<evidence type="ECO:0000259" key="13">
    <source>
        <dbReference type="PROSITE" id="PS50158"/>
    </source>
</evidence>
<comment type="subcellular location">
    <subcellularLocation>
        <location evidence="1">Mitochondrion</location>
    </subcellularLocation>
</comment>
<keyword evidence="5" id="KW-0648">Protein biosynthesis</keyword>
<evidence type="ECO:0000313" key="16">
    <source>
        <dbReference type="Proteomes" id="UP000803884"/>
    </source>
</evidence>
<dbReference type="FunFam" id="2.40.30.10:FF:000008">
    <property type="entry name" value="Translation initiation factor IF-2"/>
    <property type="match status" value="1"/>
</dbReference>
<dbReference type="GO" id="GO:0003676">
    <property type="term" value="F:nucleic acid binding"/>
    <property type="evidence" value="ECO:0007669"/>
    <property type="project" value="InterPro"/>
</dbReference>
<feature type="compositionally biased region" description="Basic and acidic residues" evidence="12">
    <location>
        <begin position="247"/>
        <end position="325"/>
    </location>
</feature>
<evidence type="ECO:0000256" key="2">
    <source>
        <dbReference type="ARBA" id="ARBA00007733"/>
    </source>
</evidence>
<dbReference type="InterPro" id="IPR044145">
    <property type="entry name" value="IF2_II"/>
</dbReference>
<evidence type="ECO:0000313" key="15">
    <source>
        <dbReference type="EMBL" id="KAL1583223.1"/>
    </source>
</evidence>
<dbReference type="PROSITE" id="PS50158">
    <property type="entry name" value="ZF_CCHC"/>
    <property type="match status" value="1"/>
</dbReference>
<dbReference type="InterPro" id="IPR015760">
    <property type="entry name" value="TIF_IF2"/>
</dbReference>
<dbReference type="GO" id="GO:0008270">
    <property type="term" value="F:zinc ion binding"/>
    <property type="evidence" value="ECO:0007669"/>
    <property type="project" value="UniProtKB-KW"/>
</dbReference>
<dbReference type="GO" id="GO:0003924">
    <property type="term" value="F:GTPase activity"/>
    <property type="evidence" value="ECO:0007669"/>
    <property type="project" value="InterPro"/>
</dbReference>
<feature type="compositionally biased region" description="Low complexity" evidence="12">
    <location>
        <begin position="201"/>
        <end position="212"/>
    </location>
</feature>
<feature type="compositionally biased region" description="Basic and acidic residues" evidence="12">
    <location>
        <begin position="386"/>
        <end position="410"/>
    </location>
</feature>
<dbReference type="PROSITE" id="PS51722">
    <property type="entry name" value="G_TR_2"/>
    <property type="match status" value="1"/>
</dbReference>
<feature type="domain" description="CCHC-type" evidence="13">
    <location>
        <begin position="209"/>
        <end position="224"/>
    </location>
</feature>
<comment type="caution">
    <text evidence="15">The sequence shown here is derived from an EMBL/GenBank/DDBJ whole genome shotgun (WGS) entry which is preliminary data.</text>
</comment>
<evidence type="ECO:0000256" key="12">
    <source>
        <dbReference type="SAM" id="MobiDB-lite"/>
    </source>
</evidence>
<dbReference type="Proteomes" id="UP000803884">
    <property type="component" value="Unassembled WGS sequence"/>
</dbReference>
<dbReference type="Gene3D" id="4.10.60.10">
    <property type="entry name" value="Zinc finger, CCHC-type"/>
    <property type="match status" value="1"/>
</dbReference>
<dbReference type="PANTHER" id="PTHR43381">
    <property type="entry name" value="TRANSLATION INITIATION FACTOR IF-2-RELATED"/>
    <property type="match status" value="1"/>
</dbReference>
<dbReference type="CDD" id="cd03702">
    <property type="entry name" value="IF2_mtIF2_II"/>
    <property type="match status" value="1"/>
</dbReference>
<dbReference type="Gene3D" id="2.40.30.10">
    <property type="entry name" value="Translation factors"/>
    <property type="match status" value="2"/>
</dbReference>
<keyword evidence="16" id="KW-1185">Reference proteome</keyword>
<dbReference type="InterPro" id="IPR053905">
    <property type="entry name" value="EF-G-like_DII"/>
</dbReference>
<dbReference type="FunFam" id="2.40.30.10:FF:000007">
    <property type="entry name" value="Translation initiation factor IF-2"/>
    <property type="match status" value="1"/>
</dbReference>
<dbReference type="SMART" id="SM00343">
    <property type="entry name" value="ZnF_C2HC"/>
    <property type="match status" value="2"/>
</dbReference>
<dbReference type="SUPFAM" id="SSF57756">
    <property type="entry name" value="Retrovirus zinc finger-like domains"/>
    <property type="match status" value="1"/>
</dbReference>
<dbReference type="InterPro" id="IPR005225">
    <property type="entry name" value="Small_GTP-bd"/>
</dbReference>
<dbReference type="Pfam" id="PF00009">
    <property type="entry name" value="GTP_EFTU"/>
    <property type="match status" value="1"/>
</dbReference>
<feature type="compositionally biased region" description="Basic and acidic residues" evidence="12">
    <location>
        <begin position="336"/>
        <end position="352"/>
    </location>
</feature>
<dbReference type="InterPro" id="IPR023115">
    <property type="entry name" value="TIF_IF2_dom3"/>
</dbReference>
<proteinExistence type="inferred from homology"/>
<dbReference type="Pfam" id="PF22042">
    <property type="entry name" value="EF-G_D2"/>
    <property type="match status" value="1"/>
</dbReference>
<protein>
    <recommendedName>
        <fullName evidence="10">Translation initiation factor IF-2, mitochondrial</fullName>
    </recommendedName>
</protein>
<keyword evidence="6" id="KW-0809">Transit peptide</keyword>
<evidence type="ECO:0000256" key="11">
    <source>
        <dbReference type="PROSITE-ProRule" id="PRU00047"/>
    </source>
</evidence>
<dbReference type="CDD" id="cd03692">
    <property type="entry name" value="mtIF2_IVc"/>
    <property type="match status" value="1"/>
</dbReference>
<dbReference type="CDD" id="cd01887">
    <property type="entry name" value="IF2_eIF5B"/>
    <property type="match status" value="1"/>
</dbReference>
<feature type="compositionally biased region" description="Basic and acidic residues" evidence="12">
    <location>
        <begin position="799"/>
        <end position="820"/>
    </location>
</feature>
<feature type="domain" description="Tr-type G" evidence="14">
    <location>
        <begin position="508"/>
        <end position="677"/>
    </location>
</feature>
<evidence type="ECO:0000256" key="6">
    <source>
        <dbReference type="ARBA" id="ARBA00022946"/>
    </source>
</evidence>
<keyword evidence="4" id="KW-0547">Nucleotide-binding</keyword>
<dbReference type="SUPFAM" id="SSF52540">
    <property type="entry name" value="P-loop containing nucleoside triphosphate hydrolases"/>
    <property type="match status" value="1"/>
</dbReference>
<keyword evidence="8" id="KW-0342">GTP-binding</keyword>
<dbReference type="Pfam" id="PF00098">
    <property type="entry name" value="zf-CCHC"/>
    <property type="match status" value="1"/>
</dbReference>
<dbReference type="GO" id="GO:0005525">
    <property type="term" value="F:GTP binding"/>
    <property type="evidence" value="ECO:0007669"/>
    <property type="project" value="UniProtKB-KW"/>
</dbReference>
<keyword evidence="7" id="KW-0496">Mitochondrion</keyword>